<proteinExistence type="predicted"/>
<reference evidence="1" key="1">
    <citation type="journal article" date="2023" name="G3 (Bethesda)">
        <title>A reference genome for the long-term kleptoplast-retaining sea slug Elysia crispata morphotype clarki.</title>
        <authorList>
            <person name="Eastman K.E."/>
            <person name="Pendleton A.L."/>
            <person name="Shaikh M.A."/>
            <person name="Suttiyut T."/>
            <person name="Ogas R."/>
            <person name="Tomko P."/>
            <person name="Gavelis G."/>
            <person name="Widhalm J.R."/>
            <person name="Wisecaver J.H."/>
        </authorList>
    </citation>
    <scope>NUCLEOTIDE SEQUENCE</scope>
    <source>
        <strain evidence="1">ECLA1</strain>
    </source>
</reference>
<sequence length="79" mass="8702">MRVCKSISNMIAVSSKLVVARKMRCSCGIGYGGDSVDSYDKGAEKVLHLHGDNYKKLPPLVVQMLERSENIHNPPNPFA</sequence>
<evidence type="ECO:0000313" key="2">
    <source>
        <dbReference type="Proteomes" id="UP001283361"/>
    </source>
</evidence>
<gene>
    <name evidence="1" type="ORF">RRG08_066566</name>
</gene>
<dbReference type="Proteomes" id="UP001283361">
    <property type="component" value="Unassembled WGS sequence"/>
</dbReference>
<dbReference type="AlphaFoldDB" id="A0AAE0XPW2"/>
<evidence type="ECO:0000313" key="1">
    <source>
        <dbReference type="EMBL" id="KAK3702176.1"/>
    </source>
</evidence>
<dbReference type="EMBL" id="JAWDGP010007862">
    <property type="protein sequence ID" value="KAK3702176.1"/>
    <property type="molecule type" value="Genomic_DNA"/>
</dbReference>
<comment type="caution">
    <text evidence="1">The sequence shown here is derived from an EMBL/GenBank/DDBJ whole genome shotgun (WGS) entry which is preliminary data.</text>
</comment>
<protein>
    <submittedName>
        <fullName evidence="1">Uncharacterized protein</fullName>
    </submittedName>
</protein>
<accession>A0AAE0XPW2</accession>
<organism evidence="1 2">
    <name type="scientific">Elysia crispata</name>
    <name type="common">lettuce slug</name>
    <dbReference type="NCBI Taxonomy" id="231223"/>
    <lineage>
        <taxon>Eukaryota</taxon>
        <taxon>Metazoa</taxon>
        <taxon>Spiralia</taxon>
        <taxon>Lophotrochozoa</taxon>
        <taxon>Mollusca</taxon>
        <taxon>Gastropoda</taxon>
        <taxon>Heterobranchia</taxon>
        <taxon>Euthyneura</taxon>
        <taxon>Panpulmonata</taxon>
        <taxon>Sacoglossa</taxon>
        <taxon>Placobranchoidea</taxon>
        <taxon>Plakobranchidae</taxon>
        <taxon>Elysia</taxon>
    </lineage>
</organism>
<name>A0AAE0XPW2_9GAST</name>
<keyword evidence="2" id="KW-1185">Reference proteome</keyword>